<dbReference type="GO" id="GO:0009089">
    <property type="term" value="P:lysine biosynthetic process via diaminopimelate"/>
    <property type="evidence" value="ECO:0007669"/>
    <property type="project" value="UniProtKB-UniRule"/>
</dbReference>
<dbReference type="UniPathway" id="UPA00034">
    <property type="reaction ID" value="UER00027"/>
</dbReference>
<dbReference type="HAMAP" id="MF_02120">
    <property type="entry name" value="LysA"/>
    <property type="match status" value="1"/>
</dbReference>
<evidence type="ECO:0000313" key="11">
    <source>
        <dbReference type="Proteomes" id="UP000192917"/>
    </source>
</evidence>
<evidence type="ECO:0000256" key="3">
    <source>
        <dbReference type="ARBA" id="ARBA00022898"/>
    </source>
</evidence>
<feature type="binding site" evidence="5">
    <location>
        <begin position="296"/>
        <end position="299"/>
    </location>
    <ligand>
        <name>pyridoxal 5'-phosphate</name>
        <dbReference type="ChEBI" id="CHEBI:597326"/>
    </ligand>
</feature>
<gene>
    <name evidence="5" type="primary">lysA</name>
    <name evidence="10" type="ORF">SAMN05428998_101418</name>
</gene>
<comment type="pathway">
    <text evidence="5 8">Amino-acid biosynthesis; L-lysine biosynthesis via DAP pathway; L-lysine from DL-2,6-diaminopimelate: step 1/1.</text>
</comment>
<comment type="cofactor">
    <cofactor evidence="1 5 7 8">
        <name>pyridoxal 5'-phosphate</name>
        <dbReference type="ChEBI" id="CHEBI:597326"/>
    </cofactor>
</comment>
<evidence type="ECO:0000256" key="1">
    <source>
        <dbReference type="ARBA" id="ARBA00001933"/>
    </source>
</evidence>
<sequence length="449" mass="46921">MSTVLESSAGGAADPAEAAFVYRDGGLQAEQVPLARIAEAVGTPCYVYAGGAMQATYRALASALGAVGLPTTICYAVKANPHVAVIRGFAALGAGADVVSEGELRRALAAGVPPERIVFAGVGKTEAEMAFALETGILQFNAESIDELKVLDAVAGRLGRTAPVALRVNPDVDARTHAKIATGKAGNKFGIDIDQMPATLALLRDLKNLRLDGLAVHIGSQLVHAEPYEAAFARLAELAREVLAGGWRLRHLDLGGGMGIPYGPARDGRSAALPLDAYVAAVKRTVGSLGLPLVFEPGRYLVGNAGLLLARVLYVKQGRSKRFVILDAAMNDLIRPTLYDAWHEIVPVAEPAPGAALEPVDVVGPICESGDIFAHDRLLPPVAPGDLIAILSTGAYGATMSSTYNSRLPAPEVMVRGGDSAVIKARPDHAAMIAQDRLPAWLEESGRTR</sequence>
<dbReference type="PRINTS" id="PR01179">
    <property type="entry name" value="ODADCRBXLASE"/>
</dbReference>
<dbReference type="EC" id="4.1.1.20" evidence="5 6"/>
<comment type="subunit">
    <text evidence="5">Homodimer.</text>
</comment>
<comment type="catalytic activity">
    <reaction evidence="5 8">
        <text>meso-2,6-diaminopimelate + H(+) = L-lysine + CO2</text>
        <dbReference type="Rhea" id="RHEA:15101"/>
        <dbReference type="ChEBI" id="CHEBI:15378"/>
        <dbReference type="ChEBI" id="CHEBI:16526"/>
        <dbReference type="ChEBI" id="CHEBI:32551"/>
        <dbReference type="ChEBI" id="CHEBI:57791"/>
        <dbReference type="EC" id="4.1.1.20"/>
    </reaction>
</comment>
<evidence type="ECO:0000256" key="6">
    <source>
        <dbReference type="NCBIfam" id="TIGR01048"/>
    </source>
</evidence>
<evidence type="ECO:0000256" key="8">
    <source>
        <dbReference type="RuleBase" id="RU003738"/>
    </source>
</evidence>
<keyword evidence="11" id="KW-1185">Reference proteome</keyword>
<feature type="modified residue" description="N6-(pyridoxal phosphate)lysine" evidence="5 7">
    <location>
        <position position="78"/>
    </location>
</feature>
<dbReference type="PRINTS" id="PR01181">
    <property type="entry name" value="DAPDCRBXLASE"/>
</dbReference>
<feature type="binding site" evidence="5">
    <location>
        <position position="339"/>
    </location>
    <ligand>
        <name>substrate</name>
    </ligand>
</feature>
<dbReference type="PANTHER" id="PTHR43727">
    <property type="entry name" value="DIAMINOPIMELATE DECARBOXYLASE"/>
    <property type="match status" value="1"/>
</dbReference>
<dbReference type="InterPro" id="IPR029066">
    <property type="entry name" value="PLP-binding_barrel"/>
</dbReference>
<dbReference type="SUPFAM" id="SSF51419">
    <property type="entry name" value="PLP-binding barrel"/>
    <property type="match status" value="1"/>
</dbReference>
<keyword evidence="3 5" id="KW-0663">Pyridoxal phosphate</keyword>
<accession>A0A1Y6BB54</accession>
<dbReference type="AlphaFoldDB" id="A0A1Y6BB54"/>
<comment type="similarity">
    <text evidence="5">Belongs to the Orn/Lys/Arg decarboxylase class-II family. LysA subfamily.</text>
</comment>
<feature type="binding site" evidence="5">
    <location>
        <position position="257"/>
    </location>
    <ligand>
        <name>pyridoxal 5'-phosphate</name>
        <dbReference type="ChEBI" id="CHEBI:597326"/>
    </ligand>
</feature>
<keyword evidence="5" id="KW-0028">Amino-acid biosynthesis</keyword>
<reference evidence="10 11" key="1">
    <citation type="submission" date="2017-04" db="EMBL/GenBank/DDBJ databases">
        <authorList>
            <person name="Afonso C.L."/>
            <person name="Miller P.J."/>
            <person name="Scott M.A."/>
            <person name="Spackman E."/>
            <person name="Goraichik I."/>
            <person name="Dimitrov K.M."/>
            <person name="Suarez D.L."/>
            <person name="Swayne D.E."/>
        </authorList>
    </citation>
    <scope>NUCLEOTIDE SEQUENCE [LARGE SCALE GENOMIC DNA]</scope>
    <source>
        <strain evidence="10 11">USBA 355</strain>
    </source>
</reference>
<evidence type="ECO:0000256" key="4">
    <source>
        <dbReference type="ARBA" id="ARBA00023239"/>
    </source>
</evidence>
<feature type="binding site" evidence="5">
    <location>
        <position position="368"/>
    </location>
    <ligand>
        <name>substrate</name>
    </ligand>
</feature>
<dbReference type="Gene3D" id="2.40.37.10">
    <property type="entry name" value="Lyase, Ornithine Decarboxylase, Chain A, domain 1"/>
    <property type="match status" value="1"/>
</dbReference>
<keyword evidence="2 5" id="KW-0210">Decarboxylase</keyword>
<keyword evidence="4 5" id="KW-0456">Lyase</keyword>
<dbReference type="Gene3D" id="3.20.20.10">
    <property type="entry name" value="Alanine racemase"/>
    <property type="match status" value="1"/>
</dbReference>
<dbReference type="FunFam" id="3.20.20.10:FF:000003">
    <property type="entry name" value="Diaminopimelate decarboxylase"/>
    <property type="match status" value="1"/>
</dbReference>
<dbReference type="InterPro" id="IPR009006">
    <property type="entry name" value="Ala_racemase/Decarboxylase_C"/>
</dbReference>
<dbReference type="Proteomes" id="UP000192917">
    <property type="component" value="Unassembled WGS sequence"/>
</dbReference>
<feature type="binding site" evidence="5">
    <location>
        <position position="396"/>
    </location>
    <ligand>
        <name>pyridoxal 5'-phosphate</name>
        <dbReference type="ChEBI" id="CHEBI:597326"/>
    </ligand>
</feature>
<feature type="active site" description="Proton donor" evidence="7">
    <location>
        <position position="367"/>
    </location>
</feature>
<name>A0A1Y6BB54_9PROT</name>
<keyword evidence="5 8" id="KW-0457">Lysine biosynthesis</keyword>
<dbReference type="InterPro" id="IPR000183">
    <property type="entry name" value="Orn/DAP/Arg_de-COase"/>
</dbReference>
<feature type="binding site" evidence="5">
    <location>
        <position position="299"/>
    </location>
    <ligand>
        <name>substrate</name>
    </ligand>
</feature>
<dbReference type="RefSeq" id="WP_085121067.1">
    <property type="nucleotide sequence ID" value="NZ_FWZX01000001.1"/>
</dbReference>
<dbReference type="EMBL" id="FWZX01000001">
    <property type="protein sequence ID" value="SME91592.1"/>
    <property type="molecule type" value="Genomic_DNA"/>
</dbReference>
<organism evidence="10 11">
    <name type="scientific">Tistlia consotensis USBA 355</name>
    <dbReference type="NCBI Taxonomy" id="560819"/>
    <lineage>
        <taxon>Bacteria</taxon>
        <taxon>Pseudomonadati</taxon>
        <taxon>Pseudomonadota</taxon>
        <taxon>Alphaproteobacteria</taxon>
        <taxon>Rhodospirillales</taxon>
        <taxon>Rhodovibrionaceae</taxon>
        <taxon>Tistlia</taxon>
    </lineage>
</organism>
<evidence type="ECO:0000256" key="5">
    <source>
        <dbReference type="HAMAP-Rule" id="MF_02120"/>
    </source>
</evidence>
<evidence type="ECO:0000313" key="10">
    <source>
        <dbReference type="EMBL" id="SME91592.1"/>
    </source>
</evidence>
<dbReference type="STRING" id="560819.SAMN05428998_101418"/>
<feature type="binding site" evidence="5">
    <location>
        <position position="335"/>
    </location>
    <ligand>
        <name>substrate</name>
    </ligand>
</feature>
<dbReference type="SUPFAM" id="SSF50621">
    <property type="entry name" value="Alanine racemase C-terminal domain-like"/>
    <property type="match status" value="1"/>
</dbReference>
<dbReference type="GO" id="GO:0030170">
    <property type="term" value="F:pyridoxal phosphate binding"/>
    <property type="evidence" value="ECO:0007669"/>
    <property type="project" value="UniProtKB-UniRule"/>
</dbReference>
<evidence type="ECO:0000259" key="9">
    <source>
        <dbReference type="Pfam" id="PF02784"/>
    </source>
</evidence>
<dbReference type="GO" id="GO:0008836">
    <property type="term" value="F:diaminopimelate decarboxylase activity"/>
    <property type="evidence" value="ECO:0007669"/>
    <property type="project" value="UniProtKB-UniRule"/>
</dbReference>
<proteinExistence type="inferred from homology"/>
<dbReference type="Pfam" id="PF02784">
    <property type="entry name" value="Orn_Arg_deC_N"/>
    <property type="match status" value="1"/>
</dbReference>
<feature type="domain" description="Orn/DAP/Arg decarboxylase 2 N-terminal" evidence="9">
    <location>
        <begin position="57"/>
        <end position="302"/>
    </location>
</feature>
<dbReference type="CDD" id="cd06828">
    <property type="entry name" value="PLPDE_III_DapDC"/>
    <property type="match status" value="1"/>
</dbReference>
<dbReference type="PANTHER" id="PTHR43727:SF2">
    <property type="entry name" value="GROUP IV DECARBOXYLASE"/>
    <property type="match status" value="1"/>
</dbReference>
<dbReference type="InterPro" id="IPR022644">
    <property type="entry name" value="De-COase2_N"/>
</dbReference>
<protein>
    <recommendedName>
        <fullName evidence="5 6">Diaminopimelate decarboxylase</fullName>
        <shortName evidence="5">DAP decarboxylase</shortName>
        <shortName evidence="5">DAPDC</shortName>
        <ecNumber evidence="5 6">4.1.1.20</ecNumber>
    </recommendedName>
</protein>
<dbReference type="NCBIfam" id="TIGR01048">
    <property type="entry name" value="lysA"/>
    <property type="match status" value="1"/>
</dbReference>
<comment type="function">
    <text evidence="5">Specifically catalyzes the decarboxylation of meso-diaminopimelate (meso-DAP) to L-lysine.</text>
</comment>
<dbReference type="InterPro" id="IPR002986">
    <property type="entry name" value="DAP_deCOOHase_LysA"/>
</dbReference>
<evidence type="ECO:0000256" key="7">
    <source>
        <dbReference type="PIRSR" id="PIRSR600183-50"/>
    </source>
</evidence>
<evidence type="ECO:0000256" key="2">
    <source>
        <dbReference type="ARBA" id="ARBA00022793"/>
    </source>
</evidence>
<feature type="binding site" evidence="5">
    <location>
        <position position="396"/>
    </location>
    <ligand>
        <name>substrate</name>
    </ligand>
</feature>